<accession>A0A024B1D9</accession>
<proteinExistence type="predicted"/>
<dbReference type="GeneID" id="19525425"/>
<keyword evidence="2" id="KW-1185">Reference proteome</keyword>
<protein>
    <submittedName>
        <fullName evidence="1">Uncharacterized protein</fullName>
    </submittedName>
</protein>
<sequence>MMYNNPMHQDGTQYQHNNEKLIDLDKIEELTLADYGFTVDAVKMNHFGIDVTDPRTKQPMPDAFYEASLEKAIAQVEKMLDIVILPRYNGEHHDYYRNDFESFMFIRTRQRPVLQMEKVTLEYGGGTVFNYPTKWWRVYKLEGQLEMLPTLMLSEQGQSLNLAQVYSGYPMIAGIPNLVGNNYAPQMFHVEYVAGMLPPKRRGVSREYEMPADLWTLVIKVALKEILQQWGRLIVGAGIASMSVNIDGISQSIDTTQSAMYGGASADIMQLDRDIEDLVRGLKSFYGINLGII</sequence>
<name>A0A024B1D9_9CAUD</name>
<evidence type="ECO:0000313" key="2">
    <source>
        <dbReference type="Proteomes" id="UP000026901"/>
    </source>
</evidence>
<dbReference type="Proteomes" id="UP000026901">
    <property type="component" value="Segment"/>
</dbReference>
<reference evidence="2" key="1">
    <citation type="submission" date="2014-09" db="EMBL/GenBank/DDBJ databases">
        <authorList>
            <person name="Sauder A.B."/>
            <person name="McKenzie Q.R."/>
            <person name="Temple L.M."/>
            <person name="Alexis B.K."/>
            <person name="Al-Atrache Z."/>
            <person name="Lewis L.O."/>
            <person name="Loesser-Casey K.E."/>
            <person name="Mitchell K.J."/>
        </authorList>
    </citation>
    <scope>NUCLEOTIDE SEQUENCE [LARGE SCALE GENOMIC DNA]</scope>
</reference>
<organism evidence="1 2">
    <name type="scientific">Bacillus phage Evoli</name>
    <dbReference type="NCBI Taxonomy" id="1486658"/>
    <lineage>
        <taxon>Viruses</taxon>
        <taxon>Duplodnaviria</taxon>
        <taxon>Heunggongvirae</taxon>
        <taxon>Uroviricota</taxon>
        <taxon>Caudoviricetes</taxon>
        <taxon>Herelleviridae</taxon>
        <taxon>Bastillevirinae</taxon>
        <taxon>Bastillevirus</taxon>
        <taxon>Bastillevirus evoli</taxon>
    </lineage>
</organism>
<evidence type="ECO:0000313" key="1">
    <source>
        <dbReference type="EMBL" id="AHZ09808.1"/>
    </source>
</evidence>
<dbReference type="RefSeq" id="YP_009035605.1">
    <property type="nucleotide sequence ID" value="NC_024207.1"/>
</dbReference>
<dbReference type="EMBL" id="KJ489398">
    <property type="protein sequence ID" value="AHZ09808.1"/>
    <property type="molecule type" value="Genomic_DNA"/>
</dbReference>
<dbReference type="OrthoDB" id="6822at10239"/>
<dbReference type="KEGG" id="vg:19525425"/>